<dbReference type="Proteomes" id="UP000054538">
    <property type="component" value="Unassembled WGS sequence"/>
</dbReference>
<dbReference type="HOGENOM" id="CLU_1326768_0_0_1"/>
<dbReference type="InParanoid" id="A0A0D0EAE8"/>
<keyword evidence="2" id="KW-1185">Reference proteome</keyword>
<protein>
    <submittedName>
        <fullName evidence="1">Unplaced genomic scaffold scaffold_159, whole genome shotgun sequence</fullName>
    </submittedName>
</protein>
<accession>A0A0D0EAE8</accession>
<dbReference type="EMBL" id="KN824981">
    <property type="protein sequence ID" value="KIK96535.1"/>
    <property type="molecule type" value="Genomic_DNA"/>
</dbReference>
<evidence type="ECO:0000313" key="1">
    <source>
        <dbReference type="EMBL" id="KIK96535.1"/>
    </source>
</evidence>
<gene>
    <name evidence="1" type="ORF">PAXRUDRAFT_300573</name>
</gene>
<dbReference type="AlphaFoldDB" id="A0A0D0EAE8"/>
<organism evidence="1 2">
    <name type="scientific">Paxillus rubicundulus Ve08.2h10</name>
    <dbReference type="NCBI Taxonomy" id="930991"/>
    <lineage>
        <taxon>Eukaryota</taxon>
        <taxon>Fungi</taxon>
        <taxon>Dikarya</taxon>
        <taxon>Basidiomycota</taxon>
        <taxon>Agaricomycotina</taxon>
        <taxon>Agaricomycetes</taxon>
        <taxon>Agaricomycetidae</taxon>
        <taxon>Boletales</taxon>
        <taxon>Paxilineae</taxon>
        <taxon>Paxillaceae</taxon>
        <taxon>Paxillus</taxon>
    </lineage>
</organism>
<name>A0A0D0EAE8_9AGAM</name>
<evidence type="ECO:0000313" key="2">
    <source>
        <dbReference type="Proteomes" id="UP000054538"/>
    </source>
</evidence>
<proteinExistence type="predicted"/>
<reference evidence="2" key="2">
    <citation type="submission" date="2015-01" db="EMBL/GenBank/DDBJ databases">
        <title>Evolutionary Origins and Diversification of the Mycorrhizal Mutualists.</title>
        <authorList>
            <consortium name="DOE Joint Genome Institute"/>
            <consortium name="Mycorrhizal Genomics Consortium"/>
            <person name="Kohler A."/>
            <person name="Kuo A."/>
            <person name="Nagy L.G."/>
            <person name="Floudas D."/>
            <person name="Copeland A."/>
            <person name="Barry K.W."/>
            <person name="Cichocki N."/>
            <person name="Veneault-Fourrey C."/>
            <person name="LaButti K."/>
            <person name="Lindquist E.A."/>
            <person name="Lipzen A."/>
            <person name="Lundell T."/>
            <person name="Morin E."/>
            <person name="Murat C."/>
            <person name="Riley R."/>
            <person name="Ohm R."/>
            <person name="Sun H."/>
            <person name="Tunlid A."/>
            <person name="Henrissat B."/>
            <person name="Grigoriev I.V."/>
            <person name="Hibbett D.S."/>
            <person name="Martin F."/>
        </authorList>
    </citation>
    <scope>NUCLEOTIDE SEQUENCE [LARGE SCALE GENOMIC DNA]</scope>
    <source>
        <strain evidence="2">Ve08.2h10</strain>
    </source>
</reference>
<reference evidence="1 2" key="1">
    <citation type="submission" date="2014-04" db="EMBL/GenBank/DDBJ databases">
        <authorList>
            <consortium name="DOE Joint Genome Institute"/>
            <person name="Kuo A."/>
            <person name="Kohler A."/>
            <person name="Jargeat P."/>
            <person name="Nagy L.G."/>
            <person name="Floudas D."/>
            <person name="Copeland A."/>
            <person name="Barry K.W."/>
            <person name="Cichocki N."/>
            <person name="Veneault-Fourrey C."/>
            <person name="LaButti K."/>
            <person name="Lindquist E.A."/>
            <person name="Lipzen A."/>
            <person name="Lundell T."/>
            <person name="Morin E."/>
            <person name="Murat C."/>
            <person name="Sun H."/>
            <person name="Tunlid A."/>
            <person name="Henrissat B."/>
            <person name="Grigoriev I.V."/>
            <person name="Hibbett D.S."/>
            <person name="Martin F."/>
            <person name="Nordberg H.P."/>
            <person name="Cantor M.N."/>
            <person name="Hua S.X."/>
        </authorList>
    </citation>
    <scope>NUCLEOTIDE SEQUENCE [LARGE SCALE GENOMIC DNA]</scope>
    <source>
        <strain evidence="1 2">Ve08.2h10</strain>
    </source>
</reference>
<sequence>MSFGVMLMSPRDRREKQASLISLATCLWKLLLATASRDTMQRKRPATRYRSHGEHGVYFFMIHDEARVGEIFIVGALVPGSMAEWNCFGDRFCRLAPFLSARGTLRGTGILDFLGRISHGVTARVSLTRDVCRMKKRTTSFSSNSLWAQVTVHVNRTTHPNDPEPLFLTLRFNPLQSSVPCVKNTKSCNGPSSRTMAPPVFDFELRS</sequence>